<dbReference type="EMBL" id="CP024985">
    <property type="protein sequence ID" value="ATZ28756.1"/>
    <property type="molecule type" value="Genomic_DNA"/>
</dbReference>
<protein>
    <submittedName>
        <fullName evidence="1">Uncharacterized protein</fullName>
    </submittedName>
</protein>
<name>A0A2K8PPS4_STRLA</name>
<dbReference type="Proteomes" id="UP000231791">
    <property type="component" value="Chromosome"/>
</dbReference>
<evidence type="ECO:0000313" key="2">
    <source>
        <dbReference type="Proteomes" id="UP000231791"/>
    </source>
</evidence>
<proteinExistence type="predicted"/>
<reference evidence="1 2" key="1">
    <citation type="submission" date="2017-11" db="EMBL/GenBank/DDBJ databases">
        <title>Complete genome sequence of Streptomyces lavendulae subsp. lavendulae CCM 3239 (formerly 'Streptomyces aureofaciens CCM 3239'), the producer of the angucycline-type antibiotic auricin.</title>
        <authorList>
            <person name="Busche T."/>
            <person name="Novakova R."/>
            <person name="Al'Dilaimi A."/>
            <person name="Homerova D."/>
            <person name="Feckova L."/>
            <person name="Rezuchova B."/>
            <person name="Mingyar E."/>
            <person name="Csolleiova D."/>
            <person name="Bekeova C."/>
            <person name="Winkler A."/>
            <person name="Sevcikova B."/>
            <person name="Kalinowski J."/>
            <person name="Kormanec J."/>
            <person name="Ruckert C."/>
        </authorList>
    </citation>
    <scope>NUCLEOTIDE SEQUENCE [LARGE SCALE GENOMIC DNA]</scope>
    <source>
        <strain evidence="1 2">CCM 3239</strain>
    </source>
</reference>
<evidence type="ECO:0000313" key="1">
    <source>
        <dbReference type="EMBL" id="ATZ28756.1"/>
    </source>
</evidence>
<accession>A0A2K8PPS4</accession>
<sequence length="244" mass="25279">MKVAALTRERLLRGWEEGLGRGRVARAVALAAAAGGHSFAEACDLPLGARDALLVGLRDACVRGDVQALADCPACGEELDVAVPLSDLDRRGEAVPGEVAVGGRRVGFRALTSRDVLAAEAAGPTRAAARRCLVGRCVLAVDGEAVEGEAVDALDDEVLDAVAAALPAVDPGADIRLDLTCALCGHGWAAPFDVAAHLWADVDACARGLLGEVHALARAYGWREEEVLALSAARRRFYLEAVGA</sequence>
<keyword evidence="2" id="KW-1185">Reference proteome</keyword>
<dbReference type="AlphaFoldDB" id="A0A2K8PPS4"/>
<gene>
    <name evidence="1" type="ORF">SLAV_34930</name>
</gene>
<dbReference type="KEGG" id="slx:SLAV_34930"/>
<organism evidence="1 2">
    <name type="scientific">Streptomyces lavendulae subsp. lavendulae</name>
    <dbReference type="NCBI Taxonomy" id="58340"/>
    <lineage>
        <taxon>Bacteria</taxon>
        <taxon>Bacillati</taxon>
        <taxon>Actinomycetota</taxon>
        <taxon>Actinomycetes</taxon>
        <taxon>Kitasatosporales</taxon>
        <taxon>Streptomycetaceae</taxon>
        <taxon>Streptomyces</taxon>
    </lineage>
</organism>